<sequence length="662" mass="68808">MSTQPGAPTSSWMRELVRGRKAPVPWDLAILTAIAVAVPVGVSLLFMSDDPAILGLGVLTSMGALVASIADRGGPAVDRARRIAVTAAFAAVGLLAGSLAFGNDVATVLIVVAASLVSGVAGVVSANASSAALQFLVYAIVGSGIDFGLRPLWLAPLVVLAGAAWRLALTGVAILLDRHPRAPERAAVAAVYTAVAAQLDAAGTPAVDAARRDVTTALNQAYDLMVSARTSLAGRDPRWRTLVTLLNAATPIVEATTAVVAEGQHVPSRVPNALRAIARSIEDPAAPAPAMPPPDRSTPGRAALASSLRLVGSLLAGDDPVTMTVPIQRPDAVGLPHVTAGDRLRSLRDHLSSGGETWFAVLRLVLCVAVAEAVSVLLPLERPYWITLTVAVVMKPDFGSVFARAVQRGLGTVVGVLIGAVVVVVLPLGWPQVIALAVLAGGMPVAIRRNYGLFSTFITPVIVILLELAHGEDPGLIVSRVTDTLIGSAIVLVVGYLPWPSTWRSARQLGSRVADVVDDVASYLTVALAPVPPDPGDGALRASSRDRSAARRATYRRLSDLRTLVQQTLAEPPPISTAAAAWWPQIVAMERVTDAITSTAIRGFHAHLSADERSVEDLRSALAAIAEAIRANRAPDPVELPDDDLLSSVSDEIGAARALLST</sequence>
<proteinExistence type="inferred from homology"/>
<evidence type="ECO:0000256" key="3">
    <source>
        <dbReference type="ARBA" id="ARBA00022692"/>
    </source>
</evidence>
<name>A0A5B8M3V5_9MICO</name>
<dbReference type="AlphaFoldDB" id="A0A5B8M3V5"/>
<gene>
    <name evidence="9" type="ORF">FPZ11_08790</name>
</gene>
<evidence type="ECO:0000259" key="8">
    <source>
        <dbReference type="Pfam" id="PF13515"/>
    </source>
</evidence>
<feature type="domain" description="Integral membrane bound transporter" evidence="8">
    <location>
        <begin position="373"/>
        <end position="494"/>
    </location>
</feature>
<evidence type="ECO:0000256" key="1">
    <source>
        <dbReference type="ARBA" id="ARBA00004651"/>
    </source>
</evidence>
<dbReference type="PANTHER" id="PTHR30509:SF9">
    <property type="entry name" value="MULTIDRUG RESISTANCE PROTEIN MDTO"/>
    <property type="match status" value="1"/>
</dbReference>
<dbReference type="GO" id="GO:0005886">
    <property type="term" value="C:plasma membrane"/>
    <property type="evidence" value="ECO:0007669"/>
    <property type="project" value="UniProtKB-SubCell"/>
</dbReference>
<dbReference type="RefSeq" id="WP_146320108.1">
    <property type="nucleotide sequence ID" value="NZ_CP042305.1"/>
</dbReference>
<evidence type="ECO:0000313" key="9">
    <source>
        <dbReference type="EMBL" id="QDZ14841.1"/>
    </source>
</evidence>
<keyword evidence="5 7" id="KW-0472">Membrane</keyword>
<reference evidence="9 10" key="1">
    <citation type="submission" date="2019-07" db="EMBL/GenBank/DDBJ databases">
        <title>Full genome sequence of Humibacter sp. WJ7-1.</title>
        <authorList>
            <person name="Im W.-T."/>
        </authorList>
    </citation>
    <scope>NUCLEOTIDE SEQUENCE [LARGE SCALE GENOMIC DNA]</scope>
    <source>
        <strain evidence="9 10">WJ7-1</strain>
    </source>
</reference>
<accession>A0A5B8M3V5</accession>
<keyword evidence="10" id="KW-1185">Reference proteome</keyword>
<dbReference type="EMBL" id="CP042305">
    <property type="protein sequence ID" value="QDZ14841.1"/>
    <property type="molecule type" value="Genomic_DNA"/>
</dbReference>
<feature type="transmembrane region" description="Helical" evidence="7">
    <location>
        <begin position="155"/>
        <end position="176"/>
    </location>
</feature>
<keyword evidence="3 7" id="KW-0812">Transmembrane</keyword>
<evidence type="ECO:0000256" key="7">
    <source>
        <dbReference type="SAM" id="Phobius"/>
    </source>
</evidence>
<feature type="transmembrane region" description="Helical" evidence="7">
    <location>
        <begin position="52"/>
        <end position="70"/>
    </location>
</feature>
<organism evidence="9 10">
    <name type="scientific">Humibacter ginsenosidimutans</name>
    <dbReference type="NCBI Taxonomy" id="2599293"/>
    <lineage>
        <taxon>Bacteria</taxon>
        <taxon>Bacillati</taxon>
        <taxon>Actinomycetota</taxon>
        <taxon>Actinomycetes</taxon>
        <taxon>Micrococcales</taxon>
        <taxon>Microbacteriaceae</taxon>
        <taxon>Humibacter</taxon>
    </lineage>
</organism>
<feature type="transmembrane region" description="Helical" evidence="7">
    <location>
        <begin position="358"/>
        <end position="378"/>
    </location>
</feature>
<feature type="transmembrane region" description="Helical" evidence="7">
    <location>
        <begin position="28"/>
        <end position="46"/>
    </location>
</feature>
<feature type="transmembrane region" description="Helical" evidence="7">
    <location>
        <begin position="410"/>
        <end position="430"/>
    </location>
</feature>
<dbReference type="KEGG" id="huw:FPZ11_08790"/>
<dbReference type="Pfam" id="PF13515">
    <property type="entry name" value="FUSC_2"/>
    <property type="match status" value="1"/>
</dbReference>
<evidence type="ECO:0000313" key="10">
    <source>
        <dbReference type="Proteomes" id="UP000320216"/>
    </source>
</evidence>
<comment type="subcellular location">
    <subcellularLocation>
        <location evidence="1">Cell membrane</location>
        <topology evidence="1">Multi-pass membrane protein</topology>
    </subcellularLocation>
</comment>
<keyword evidence="4 7" id="KW-1133">Transmembrane helix</keyword>
<dbReference type="InterPro" id="IPR049453">
    <property type="entry name" value="Memb_transporter_dom"/>
</dbReference>
<feature type="transmembrane region" description="Helical" evidence="7">
    <location>
        <begin position="131"/>
        <end position="149"/>
    </location>
</feature>
<evidence type="ECO:0000256" key="2">
    <source>
        <dbReference type="ARBA" id="ARBA00022475"/>
    </source>
</evidence>
<dbReference type="Proteomes" id="UP000320216">
    <property type="component" value="Chromosome"/>
</dbReference>
<feature type="transmembrane region" description="Helical" evidence="7">
    <location>
        <begin position="384"/>
        <end position="403"/>
    </location>
</feature>
<dbReference type="PANTHER" id="PTHR30509">
    <property type="entry name" value="P-HYDROXYBENZOIC ACID EFFLUX PUMP SUBUNIT-RELATED"/>
    <property type="match status" value="1"/>
</dbReference>
<feature type="transmembrane region" description="Helical" evidence="7">
    <location>
        <begin position="82"/>
        <end position="101"/>
    </location>
</feature>
<evidence type="ECO:0000256" key="5">
    <source>
        <dbReference type="ARBA" id="ARBA00023136"/>
    </source>
</evidence>
<feature type="transmembrane region" description="Helical" evidence="7">
    <location>
        <begin position="481"/>
        <end position="499"/>
    </location>
</feature>
<feature type="transmembrane region" description="Helical" evidence="7">
    <location>
        <begin position="450"/>
        <end position="469"/>
    </location>
</feature>
<feature type="transmembrane region" description="Helical" evidence="7">
    <location>
        <begin position="107"/>
        <end position="124"/>
    </location>
</feature>
<evidence type="ECO:0000256" key="4">
    <source>
        <dbReference type="ARBA" id="ARBA00022989"/>
    </source>
</evidence>
<dbReference type="OrthoDB" id="3816110at2"/>
<keyword evidence="2" id="KW-1003">Cell membrane</keyword>
<protein>
    <submittedName>
        <fullName evidence="9">FUSC family protein</fullName>
    </submittedName>
</protein>
<comment type="similarity">
    <text evidence="6">Belongs to the YccS/YhfK family.</text>
</comment>
<evidence type="ECO:0000256" key="6">
    <source>
        <dbReference type="ARBA" id="ARBA00043993"/>
    </source>
</evidence>